<protein>
    <submittedName>
        <fullName evidence="1">Uncharacterized protein</fullName>
    </submittedName>
</protein>
<keyword evidence="2" id="KW-1185">Reference proteome</keyword>
<dbReference type="OrthoDB" id="8954335at2759"/>
<gene>
    <name evidence="1" type="ORF">CONLIGDRAFT_681647</name>
</gene>
<dbReference type="EMBL" id="KV875098">
    <property type="protein sequence ID" value="OIW28703.1"/>
    <property type="molecule type" value="Genomic_DNA"/>
</dbReference>
<name>A0A1J7IM97_9PEZI</name>
<dbReference type="Proteomes" id="UP000182658">
    <property type="component" value="Unassembled WGS sequence"/>
</dbReference>
<reference evidence="1 2" key="1">
    <citation type="submission" date="2016-10" db="EMBL/GenBank/DDBJ databases">
        <title>Draft genome sequence of Coniochaeta ligniaria NRRL30616, a lignocellulolytic fungus for bioabatement of inhibitors in plant biomass hydrolysates.</title>
        <authorList>
            <consortium name="DOE Joint Genome Institute"/>
            <person name="Jimenez D.J."/>
            <person name="Hector R.E."/>
            <person name="Riley R."/>
            <person name="Sun H."/>
            <person name="Grigoriev I.V."/>
            <person name="Van Elsas J.D."/>
            <person name="Nichols N.N."/>
        </authorList>
    </citation>
    <scope>NUCLEOTIDE SEQUENCE [LARGE SCALE GENOMIC DNA]</scope>
    <source>
        <strain evidence="1 2">NRRL 30616</strain>
    </source>
</reference>
<sequence length="460" mass="50768">MGSTSDPVWGSGESNMLTAAVACHELGEELKLHRAALQLRVFELRRSSAKDKTILAELRAKQLELEASRNTKTARLSYLDLPHLEKIPPDQINGQTSLSESKSYRALRPTFKFSITTDCPIRSWHRHQSDGVKWDPVVCPEAGRKLTATARAKSFVKSNAELELYGWRKEVHVREIDQLKLSLTSLETEIDSVTGAAKRVDSRIDQAARDLSIIETELAICEQVDLEAVRKSTMLGPRSHDATRRQPYCDAGSVSGYATVLGLKSQVDAPKGITSTSDGLLLMSTMDACQAEFQSAKVTMERYCTQQRWAVSGDGKSEITAINRSLWDGFAPNIDFSSVLSKLSSPLSTDDEFLILVSECRQDIRQLQSAALQAKSELTLKLGQLPNSAKNGTRDGELYSAQRQLAKQSNALDRTCVWIKAEKQPVGVAAALRSTRYQGPGAKLEAFLSVYRGEMIRAGM</sequence>
<dbReference type="InParanoid" id="A0A1J7IM97"/>
<dbReference type="AlphaFoldDB" id="A0A1J7IM97"/>
<organism evidence="1 2">
    <name type="scientific">Coniochaeta ligniaria NRRL 30616</name>
    <dbReference type="NCBI Taxonomy" id="1408157"/>
    <lineage>
        <taxon>Eukaryota</taxon>
        <taxon>Fungi</taxon>
        <taxon>Dikarya</taxon>
        <taxon>Ascomycota</taxon>
        <taxon>Pezizomycotina</taxon>
        <taxon>Sordariomycetes</taxon>
        <taxon>Sordariomycetidae</taxon>
        <taxon>Coniochaetales</taxon>
        <taxon>Coniochaetaceae</taxon>
        <taxon>Coniochaeta</taxon>
    </lineage>
</organism>
<proteinExistence type="predicted"/>
<evidence type="ECO:0000313" key="2">
    <source>
        <dbReference type="Proteomes" id="UP000182658"/>
    </source>
</evidence>
<evidence type="ECO:0000313" key="1">
    <source>
        <dbReference type="EMBL" id="OIW28703.1"/>
    </source>
</evidence>
<accession>A0A1J7IM97</accession>